<sequence length="53" mass="5867">MNDQTIDLLQEALEKAAQEPESGNKEQSFELGNQLHELVLDVAGNQKVLGNME</sequence>
<dbReference type="PATRIC" id="fig|162209.4.peg.1661"/>
<dbReference type="OrthoDB" id="214086at2"/>
<accession>A0A0U2U6Y5</accession>
<gene>
    <name evidence="1" type="ORF">IJ22_15680</name>
</gene>
<dbReference type="Proteomes" id="UP000061660">
    <property type="component" value="Chromosome"/>
</dbReference>
<keyword evidence="2" id="KW-1185">Reference proteome</keyword>
<dbReference type="STRING" id="162209.IJ22_15680"/>
<name>A0A0U2U6Y5_9BACL</name>
<dbReference type="EMBL" id="CP013652">
    <property type="protein sequence ID" value="ALS21944.1"/>
    <property type="molecule type" value="Genomic_DNA"/>
</dbReference>
<dbReference type="AlphaFoldDB" id="A0A0U2U6Y5"/>
<dbReference type="KEGG" id="pnp:IJ22_15680"/>
<evidence type="ECO:0000313" key="1">
    <source>
        <dbReference type="EMBL" id="ALS21944.1"/>
    </source>
</evidence>
<proteinExistence type="predicted"/>
<evidence type="ECO:0000313" key="2">
    <source>
        <dbReference type="Proteomes" id="UP000061660"/>
    </source>
</evidence>
<protein>
    <submittedName>
        <fullName evidence="1">Uncharacterized protein</fullName>
    </submittedName>
</protein>
<reference evidence="2" key="1">
    <citation type="submission" date="2015-12" db="EMBL/GenBank/DDBJ databases">
        <title>Complete genome sequences of two moderately thermophilic Paenibacillus species.</title>
        <authorList>
            <person name="Butler R.III."/>
            <person name="Wang J."/>
            <person name="Stark B.C."/>
            <person name="Pombert J.-F."/>
        </authorList>
    </citation>
    <scope>NUCLEOTIDE SEQUENCE [LARGE SCALE GENOMIC DNA]</scope>
    <source>
        <strain evidence="2">32O-Y</strain>
    </source>
</reference>
<organism evidence="1 2">
    <name type="scientific">Paenibacillus naphthalenovorans</name>
    <dbReference type="NCBI Taxonomy" id="162209"/>
    <lineage>
        <taxon>Bacteria</taxon>
        <taxon>Bacillati</taxon>
        <taxon>Bacillota</taxon>
        <taxon>Bacilli</taxon>
        <taxon>Bacillales</taxon>
        <taxon>Paenibacillaceae</taxon>
        <taxon>Paenibacillus</taxon>
    </lineage>
</organism>
<reference evidence="1 2" key="2">
    <citation type="journal article" date="2016" name="Genome Announc.">
        <title>Complete Genome Sequences of Two Interactive Moderate Thermophiles, Paenibacillus napthalenovorans 32O-Y and Paenibacillus sp. 32O-W.</title>
        <authorList>
            <person name="Butler R.R.III."/>
            <person name="Wang J."/>
            <person name="Stark B.C."/>
            <person name="Pombert J.F."/>
        </authorList>
    </citation>
    <scope>NUCLEOTIDE SEQUENCE [LARGE SCALE GENOMIC DNA]</scope>
    <source>
        <strain evidence="1 2">32O-Y</strain>
    </source>
</reference>